<accession>A0A8S1YG49</accession>
<proteinExistence type="predicted"/>
<organism evidence="1 2">
    <name type="scientific">Paramecium pentaurelia</name>
    <dbReference type="NCBI Taxonomy" id="43138"/>
    <lineage>
        <taxon>Eukaryota</taxon>
        <taxon>Sar</taxon>
        <taxon>Alveolata</taxon>
        <taxon>Ciliophora</taxon>
        <taxon>Intramacronucleata</taxon>
        <taxon>Oligohymenophorea</taxon>
        <taxon>Peniculida</taxon>
        <taxon>Parameciidae</taxon>
        <taxon>Paramecium</taxon>
    </lineage>
</organism>
<dbReference type="AlphaFoldDB" id="A0A8S1YG49"/>
<evidence type="ECO:0000313" key="1">
    <source>
        <dbReference type="EMBL" id="CAD8212571.1"/>
    </source>
</evidence>
<sequence>MLYKEDLWLLILYKGDFIPRDFPSSIVELNGKKKHLICLSIPTKFKESITQKGHCKILDREIVKQSNKPARFPIKQLLIQFTKNQPRSFDQMFAKRVFDHWYSSLNIDSHSNYSLLICPQVVSTF</sequence>
<keyword evidence="2" id="KW-1185">Reference proteome</keyword>
<name>A0A8S1YG49_9CILI</name>
<gene>
    <name evidence="1" type="ORF">PPENT_87.1.T1690037</name>
</gene>
<dbReference type="Proteomes" id="UP000689195">
    <property type="component" value="Unassembled WGS sequence"/>
</dbReference>
<dbReference type="EMBL" id="CAJJDO010000169">
    <property type="protein sequence ID" value="CAD8212571.1"/>
    <property type="molecule type" value="Genomic_DNA"/>
</dbReference>
<protein>
    <submittedName>
        <fullName evidence="1">Uncharacterized protein</fullName>
    </submittedName>
</protein>
<evidence type="ECO:0000313" key="2">
    <source>
        <dbReference type="Proteomes" id="UP000689195"/>
    </source>
</evidence>
<reference evidence="1" key="1">
    <citation type="submission" date="2021-01" db="EMBL/GenBank/DDBJ databases">
        <authorList>
            <consortium name="Genoscope - CEA"/>
            <person name="William W."/>
        </authorList>
    </citation>
    <scope>NUCLEOTIDE SEQUENCE</scope>
</reference>
<comment type="caution">
    <text evidence="1">The sequence shown here is derived from an EMBL/GenBank/DDBJ whole genome shotgun (WGS) entry which is preliminary data.</text>
</comment>